<dbReference type="GeneID" id="77936784"/>
<dbReference type="Proteomes" id="UP000322144">
    <property type="component" value="Segment"/>
</dbReference>
<dbReference type="KEGG" id="vg:77936784"/>
<name>A0A5C1K8B7_9CAUD</name>
<organism evidence="1 2">
    <name type="scientific">Pseudomonas phage vB_PaeM_PS119XW</name>
    <dbReference type="NCBI Taxonomy" id="2601632"/>
    <lineage>
        <taxon>Viruses</taxon>
        <taxon>Duplodnaviria</taxon>
        <taxon>Heunggongvirae</taxon>
        <taxon>Uroviricota</taxon>
        <taxon>Caudoviricetes</taxon>
        <taxon>Chimalliviridae</taxon>
        <taxon>Pawinskivirus</taxon>
        <taxon>Pawinskivirus PS119XW</taxon>
    </lineage>
</organism>
<keyword evidence="2" id="KW-1185">Reference proteome</keyword>
<protein>
    <submittedName>
        <fullName evidence="1">Uncharacterized protein</fullName>
    </submittedName>
</protein>
<proteinExistence type="predicted"/>
<dbReference type="RefSeq" id="YP_010660774.1">
    <property type="nucleotide sequence ID" value="NC_070882.1"/>
</dbReference>
<reference evidence="1 2" key="1">
    <citation type="submission" date="2019-06" db="EMBL/GenBank/DDBJ databases">
        <title>A distant relative of Phikzvirus genus phages from a therapeutic phage collection.</title>
        <authorList>
            <person name="Hejnowicz M.S."/>
            <person name="Dabrowski K."/>
            <person name="Gawor J."/>
            <person name="Weber-Dabrowska B."/>
            <person name="Gromadka R."/>
            <person name="Lobocka M.B."/>
        </authorList>
    </citation>
    <scope>NUCLEOTIDE SEQUENCE [LARGE SCALE GENOMIC DNA]</scope>
</reference>
<evidence type="ECO:0000313" key="1">
    <source>
        <dbReference type="EMBL" id="QEM41763.1"/>
    </source>
</evidence>
<dbReference type="EMBL" id="MN103543">
    <property type="protein sequence ID" value="QEM41763.1"/>
    <property type="molecule type" value="Genomic_DNA"/>
</dbReference>
<evidence type="ECO:0000313" key="2">
    <source>
        <dbReference type="Proteomes" id="UP000322144"/>
    </source>
</evidence>
<sequence>MSQREHIIEIMKTWATTNKCPPEEMALGHLSAMVIYNLRKEVNTIDIFLTPAQYNRWIEAGNEETEDDQGKFIVFYDFTRLRKMTKEQQGQLVNSYEVQVLHPLHLKETFEALEKIESRDPKVRAKDHRAVQDLDVFLRRYW</sequence>
<accession>A0A5C1K8B7</accession>